<dbReference type="PANTHER" id="PTHR36115:SF10">
    <property type="entry name" value="RDD DOMAIN-CONTAINING PROTEIN"/>
    <property type="match status" value="1"/>
</dbReference>
<keyword evidence="5 6" id="KW-0472">Membrane</keyword>
<name>A0ABV3TCN3_9GAMM</name>
<organism evidence="8 9">
    <name type="scientific">Spiribacter pallidus</name>
    <dbReference type="NCBI Taxonomy" id="1987936"/>
    <lineage>
        <taxon>Bacteria</taxon>
        <taxon>Pseudomonadati</taxon>
        <taxon>Pseudomonadota</taxon>
        <taxon>Gammaproteobacteria</taxon>
        <taxon>Chromatiales</taxon>
        <taxon>Ectothiorhodospiraceae</taxon>
        <taxon>Spiribacter</taxon>
    </lineage>
</organism>
<dbReference type="InterPro" id="IPR010432">
    <property type="entry name" value="RDD"/>
</dbReference>
<keyword evidence="3 6" id="KW-0812">Transmembrane</keyword>
<evidence type="ECO:0000256" key="6">
    <source>
        <dbReference type="SAM" id="Phobius"/>
    </source>
</evidence>
<reference evidence="8 9" key="1">
    <citation type="submission" date="2024-02" db="EMBL/GenBank/DDBJ databases">
        <title>New especies of Spiribacter isolated from saline water.</title>
        <authorList>
            <person name="Leon M.J."/>
            <person name="De La Haba R."/>
            <person name="Sanchez-Porro C."/>
            <person name="Ventosa A."/>
        </authorList>
    </citation>
    <scope>NUCLEOTIDE SEQUENCE [LARGE SCALE GENOMIC DNA]</scope>
    <source>
        <strain evidence="9">ag22IC6-390</strain>
    </source>
</reference>
<evidence type="ECO:0000256" key="5">
    <source>
        <dbReference type="ARBA" id="ARBA00023136"/>
    </source>
</evidence>
<dbReference type="Proteomes" id="UP001556709">
    <property type="component" value="Unassembled WGS sequence"/>
</dbReference>
<protein>
    <submittedName>
        <fullName evidence="8">RDD family protein</fullName>
    </submittedName>
</protein>
<keyword evidence="4 6" id="KW-1133">Transmembrane helix</keyword>
<dbReference type="EMBL" id="JBAKFM010000002">
    <property type="protein sequence ID" value="MEX0468923.1"/>
    <property type="molecule type" value="Genomic_DNA"/>
</dbReference>
<proteinExistence type="predicted"/>
<sequence>MNLPDENRPSLLRRLAAVLYDGMLLIALWMGAGAAWIALHGGNAAAPGDAFFRLYLLGVSFVFFVGFWVWGGRTLGLQAWRMRLIDANGQKVGLVGASNRFFAALLSWLPAGAGFLWALFDRQGLTWHDRLSRTYLYLDPKRP</sequence>
<evidence type="ECO:0000259" key="7">
    <source>
        <dbReference type="Pfam" id="PF06271"/>
    </source>
</evidence>
<dbReference type="RefSeq" id="WP_367958858.1">
    <property type="nucleotide sequence ID" value="NZ_JBAKFK010000002.1"/>
</dbReference>
<evidence type="ECO:0000256" key="1">
    <source>
        <dbReference type="ARBA" id="ARBA00004651"/>
    </source>
</evidence>
<feature type="transmembrane region" description="Helical" evidence="6">
    <location>
        <begin position="20"/>
        <end position="39"/>
    </location>
</feature>
<evidence type="ECO:0000256" key="4">
    <source>
        <dbReference type="ARBA" id="ARBA00022989"/>
    </source>
</evidence>
<evidence type="ECO:0000256" key="2">
    <source>
        <dbReference type="ARBA" id="ARBA00022475"/>
    </source>
</evidence>
<dbReference type="PANTHER" id="PTHR36115">
    <property type="entry name" value="PROLINE-RICH ANTIGEN HOMOLOG-RELATED"/>
    <property type="match status" value="1"/>
</dbReference>
<feature type="domain" description="RDD" evidence="7">
    <location>
        <begin position="9"/>
        <end position="132"/>
    </location>
</feature>
<evidence type="ECO:0000313" key="9">
    <source>
        <dbReference type="Proteomes" id="UP001556709"/>
    </source>
</evidence>
<keyword evidence="2" id="KW-1003">Cell membrane</keyword>
<keyword evidence="9" id="KW-1185">Reference proteome</keyword>
<comment type="caution">
    <text evidence="8">The sequence shown here is derived from an EMBL/GenBank/DDBJ whole genome shotgun (WGS) entry which is preliminary data.</text>
</comment>
<gene>
    <name evidence="8" type="ORF">V6X73_04150</name>
</gene>
<feature type="transmembrane region" description="Helical" evidence="6">
    <location>
        <begin position="101"/>
        <end position="120"/>
    </location>
</feature>
<evidence type="ECO:0000256" key="3">
    <source>
        <dbReference type="ARBA" id="ARBA00022692"/>
    </source>
</evidence>
<accession>A0ABV3TCN3</accession>
<dbReference type="InterPro" id="IPR051791">
    <property type="entry name" value="Pra-immunoreactive"/>
</dbReference>
<feature type="transmembrane region" description="Helical" evidence="6">
    <location>
        <begin position="51"/>
        <end position="70"/>
    </location>
</feature>
<comment type="subcellular location">
    <subcellularLocation>
        <location evidence="1">Cell membrane</location>
        <topology evidence="1">Multi-pass membrane protein</topology>
    </subcellularLocation>
</comment>
<dbReference type="Pfam" id="PF06271">
    <property type="entry name" value="RDD"/>
    <property type="match status" value="1"/>
</dbReference>
<evidence type="ECO:0000313" key="8">
    <source>
        <dbReference type="EMBL" id="MEX0468923.1"/>
    </source>
</evidence>